<dbReference type="OrthoDB" id="673795at2759"/>
<accession>A0A835P4X7</accession>
<gene>
    <name evidence="1" type="ORF">HPP92_028665</name>
</gene>
<dbReference type="EMBL" id="JADCNM010000543">
    <property type="protein sequence ID" value="KAG0446751.1"/>
    <property type="molecule type" value="Genomic_DNA"/>
</dbReference>
<evidence type="ECO:0000313" key="2">
    <source>
        <dbReference type="Proteomes" id="UP000639772"/>
    </source>
</evidence>
<name>A0A835P4X7_VANPL</name>
<organism evidence="1 2">
    <name type="scientific">Vanilla planifolia</name>
    <name type="common">Vanilla</name>
    <dbReference type="NCBI Taxonomy" id="51239"/>
    <lineage>
        <taxon>Eukaryota</taxon>
        <taxon>Viridiplantae</taxon>
        <taxon>Streptophyta</taxon>
        <taxon>Embryophyta</taxon>
        <taxon>Tracheophyta</taxon>
        <taxon>Spermatophyta</taxon>
        <taxon>Magnoliopsida</taxon>
        <taxon>Liliopsida</taxon>
        <taxon>Asparagales</taxon>
        <taxon>Orchidaceae</taxon>
        <taxon>Vanilloideae</taxon>
        <taxon>Vanilleae</taxon>
        <taxon>Vanilla</taxon>
    </lineage>
</organism>
<evidence type="ECO:0000313" key="1">
    <source>
        <dbReference type="EMBL" id="KAG0446751.1"/>
    </source>
</evidence>
<dbReference type="AlphaFoldDB" id="A0A835P4X7"/>
<protein>
    <submittedName>
        <fullName evidence="1">Uncharacterized protein</fullName>
    </submittedName>
</protein>
<sequence>MIAKDFASKARKLNGGTKGCLASGKSISMEDCATLKEEKANFDLDVSALAAREEAVMKREAIIDKKDRELLILQEKFLIKIQKTWSLMLKWNRRKSFEDEIEMTRKAYDLREAELKQQRKACHGSGKFFSIGRQTISEKQQDVLEAQAFGSERKVFATYGKTVESKMRDISRRGGN</sequence>
<reference evidence="1 2" key="1">
    <citation type="journal article" date="2020" name="Nat. Food">
        <title>A phased Vanilla planifolia genome enables genetic improvement of flavour and production.</title>
        <authorList>
            <person name="Hasing T."/>
            <person name="Tang H."/>
            <person name="Brym M."/>
            <person name="Khazi F."/>
            <person name="Huang T."/>
            <person name="Chambers A.H."/>
        </authorList>
    </citation>
    <scope>NUCLEOTIDE SEQUENCE [LARGE SCALE GENOMIC DNA]</scope>
    <source>
        <tissue evidence="1">Leaf</tissue>
    </source>
</reference>
<dbReference type="Proteomes" id="UP000639772">
    <property type="component" value="Unassembled WGS sequence"/>
</dbReference>
<proteinExistence type="predicted"/>
<comment type="caution">
    <text evidence="1">The sequence shown here is derived from an EMBL/GenBank/DDBJ whole genome shotgun (WGS) entry which is preliminary data.</text>
</comment>